<dbReference type="PANTHER" id="PTHR43031:SF1">
    <property type="entry name" value="PYRIDINE NUCLEOTIDE-DISULPHIDE OXIDOREDUCTASE"/>
    <property type="match status" value="1"/>
</dbReference>
<dbReference type="Pfam" id="PF00581">
    <property type="entry name" value="Rhodanese"/>
    <property type="match status" value="1"/>
</dbReference>
<dbReference type="PROSITE" id="PS51257">
    <property type="entry name" value="PROKAR_LIPOPROTEIN"/>
    <property type="match status" value="1"/>
</dbReference>
<gene>
    <name evidence="2" type="ORF">ACFQ39_09280</name>
</gene>
<keyword evidence="3" id="KW-1185">Reference proteome</keyword>
<dbReference type="RefSeq" id="WP_377178331.1">
    <property type="nucleotide sequence ID" value="NZ_JBHTMY010000003.1"/>
</dbReference>
<proteinExistence type="predicted"/>
<dbReference type="PROSITE" id="PS50206">
    <property type="entry name" value="RHODANESE_3"/>
    <property type="match status" value="2"/>
</dbReference>
<reference evidence="3" key="1">
    <citation type="journal article" date="2019" name="Int. J. Syst. Evol. Microbiol.">
        <title>The Global Catalogue of Microorganisms (GCM) 10K type strain sequencing project: providing services to taxonomists for standard genome sequencing and annotation.</title>
        <authorList>
            <consortium name="The Broad Institute Genomics Platform"/>
            <consortium name="The Broad Institute Genome Sequencing Center for Infectious Disease"/>
            <person name="Wu L."/>
            <person name="Ma J."/>
        </authorList>
    </citation>
    <scope>NUCLEOTIDE SEQUENCE [LARGE SCALE GENOMIC DNA]</scope>
    <source>
        <strain evidence="3">CCUG 61485</strain>
    </source>
</reference>
<organism evidence="2 3">
    <name type="scientific">Namhaeicola litoreus</name>
    <dbReference type="NCBI Taxonomy" id="1052145"/>
    <lineage>
        <taxon>Bacteria</taxon>
        <taxon>Pseudomonadati</taxon>
        <taxon>Bacteroidota</taxon>
        <taxon>Flavobacteriia</taxon>
        <taxon>Flavobacteriales</taxon>
        <taxon>Flavobacteriaceae</taxon>
        <taxon>Namhaeicola</taxon>
    </lineage>
</organism>
<accession>A0ABW3Y1S3</accession>
<name>A0ABW3Y1S3_9FLAO</name>
<dbReference type="InterPro" id="IPR050229">
    <property type="entry name" value="GlpE_sulfurtransferase"/>
</dbReference>
<dbReference type="SUPFAM" id="SSF52821">
    <property type="entry name" value="Rhodanese/Cell cycle control phosphatase"/>
    <property type="match status" value="2"/>
</dbReference>
<dbReference type="CDD" id="cd00158">
    <property type="entry name" value="RHOD"/>
    <property type="match status" value="2"/>
</dbReference>
<dbReference type="Proteomes" id="UP001597201">
    <property type="component" value="Unassembled WGS sequence"/>
</dbReference>
<evidence type="ECO:0000313" key="3">
    <source>
        <dbReference type="Proteomes" id="UP001597201"/>
    </source>
</evidence>
<feature type="domain" description="Rhodanese" evidence="1">
    <location>
        <begin position="76"/>
        <end position="156"/>
    </location>
</feature>
<dbReference type="SMART" id="SM00450">
    <property type="entry name" value="RHOD"/>
    <property type="match status" value="1"/>
</dbReference>
<dbReference type="InterPro" id="IPR036873">
    <property type="entry name" value="Rhodanese-like_dom_sf"/>
</dbReference>
<dbReference type="Gene3D" id="3.40.250.10">
    <property type="entry name" value="Rhodanese-like domain"/>
    <property type="match status" value="2"/>
</dbReference>
<evidence type="ECO:0000259" key="1">
    <source>
        <dbReference type="PROSITE" id="PS50206"/>
    </source>
</evidence>
<feature type="domain" description="Rhodanese" evidence="1">
    <location>
        <begin position="245"/>
        <end position="317"/>
    </location>
</feature>
<dbReference type="EMBL" id="JBHTMY010000003">
    <property type="protein sequence ID" value="MFD1315807.1"/>
    <property type="molecule type" value="Genomic_DNA"/>
</dbReference>
<sequence length="332" mass="36130">MKKVFYIVYLLLFVPALLLQSCDRGDDPGEEIATPAFSLMKDYMVSNNLDIDKILTSPSGAKFVAPPPADADLASFLVKYYMMDIRSAADFAKGHIEGAKNVAFGNILTEAANSNGKPILMICYTGQTACYGTALLRLYGYSEAQALKWGMSGWNSTTAGSWNNNIGNEANGHANWSYSAAPANQVYKDPIINSFSQDGAAILKARVEQVVSEGFKTVKGTDVLNSPSNYFINNYFSDADYSAFGHIADANKILPWVLADNSYLAFDPDTNAKIATYCYTGQTSAVLTACMRVLGYDAYSLTFGMNGLYNSNSAWTSNKWSESVPKNLPLVN</sequence>
<evidence type="ECO:0000313" key="2">
    <source>
        <dbReference type="EMBL" id="MFD1315807.1"/>
    </source>
</evidence>
<comment type="caution">
    <text evidence="2">The sequence shown here is derived from an EMBL/GenBank/DDBJ whole genome shotgun (WGS) entry which is preliminary data.</text>
</comment>
<protein>
    <submittedName>
        <fullName evidence="2">Rhodanese-like domain-containing protein</fullName>
    </submittedName>
</protein>
<dbReference type="PANTHER" id="PTHR43031">
    <property type="entry name" value="FAD-DEPENDENT OXIDOREDUCTASE"/>
    <property type="match status" value="1"/>
</dbReference>
<dbReference type="InterPro" id="IPR001763">
    <property type="entry name" value="Rhodanese-like_dom"/>
</dbReference>